<dbReference type="InterPro" id="IPR053714">
    <property type="entry name" value="Iso_Racemase_Enz_sf"/>
</dbReference>
<keyword evidence="2" id="KW-1185">Reference proteome</keyword>
<dbReference type="EMBL" id="BNBF01000005">
    <property type="protein sequence ID" value="GHG45010.1"/>
    <property type="molecule type" value="Genomic_DNA"/>
</dbReference>
<organism evidence="1 2">
    <name type="scientific">Streptomyces capoamus</name>
    <dbReference type="NCBI Taxonomy" id="68183"/>
    <lineage>
        <taxon>Bacteria</taxon>
        <taxon>Bacillati</taxon>
        <taxon>Actinomycetota</taxon>
        <taxon>Actinomycetes</taxon>
        <taxon>Kitasatosporales</taxon>
        <taxon>Streptomycetaceae</taxon>
        <taxon>Streptomyces</taxon>
    </lineage>
</organism>
<dbReference type="RefSeq" id="WP_189980796.1">
    <property type="nucleotide sequence ID" value="NZ_BNBF01000005.1"/>
</dbReference>
<gene>
    <name evidence="1" type="ORF">GCM10018980_23440</name>
</gene>
<dbReference type="Gene3D" id="3.40.50.12500">
    <property type="match status" value="1"/>
</dbReference>
<comment type="caution">
    <text evidence="1">The sequence shown here is derived from an EMBL/GenBank/DDBJ whole genome shotgun (WGS) entry which is preliminary data.</text>
</comment>
<reference evidence="2" key="1">
    <citation type="journal article" date="2019" name="Int. J. Syst. Evol. Microbiol.">
        <title>The Global Catalogue of Microorganisms (GCM) 10K type strain sequencing project: providing services to taxonomists for standard genome sequencing and annotation.</title>
        <authorList>
            <consortium name="The Broad Institute Genomics Platform"/>
            <consortium name="The Broad Institute Genome Sequencing Center for Infectious Disease"/>
            <person name="Wu L."/>
            <person name="Ma J."/>
        </authorList>
    </citation>
    <scope>NUCLEOTIDE SEQUENCE [LARGE SCALE GENOMIC DNA]</scope>
    <source>
        <strain evidence="2">JCM 4253</strain>
    </source>
</reference>
<keyword evidence="1" id="KW-0413">Isomerase</keyword>
<dbReference type="PANTHER" id="PTHR40267">
    <property type="entry name" value="BLR3294 PROTEIN"/>
    <property type="match status" value="1"/>
</dbReference>
<proteinExistence type="predicted"/>
<dbReference type="Proteomes" id="UP000619355">
    <property type="component" value="Unassembled WGS sequence"/>
</dbReference>
<dbReference type="AlphaFoldDB" id="A0A919EWN6"/>
<evidence type="ECO:0000313" key="1">
    <source>
        <dbReference type="EMBL" id="GHG45010.1"/>
    </source>
</evidence>
<evidence type="ECO:0000313" key="2">
    <source>
        <dbReference type="Proteomes" id="UP000619355"/>
    </source>
</evidence>
<dbReference type="Pfam" id="PF17645">
    <property type="entry name" value="Amdase"/>
    <property type="match status" value="1"/>
</dbReference>
<dbReference type="GO" id="GO:0016853">
    <property type="term" value="F:isomerase activity"/>
    <property type="evidence" value="ECO:0007669"/>
    <property type="project" value="UniProtKB-KW"/>
</dbReference>
<name>A0A919EWN6_9ACTN</name>
<sequence length="255" mass="28105">MDIFPLPRLGLVVPPENPLAEPEFNRLIGAELNVYTTRFPLTPGMDVKETMLRYNDVLADTLATFGRMRLDAAVVACNASHYLLGPDGDRGFVAELSEAFGYPVQSTTQAILAVCEEFGISRLTLVSPYWDWLTQTSRSFWEQAGVAVDRVVLAPAVVDPKEEDHEFDPYRVTTRTLLGRIREAGLPDDGAVLFTGTGMGTLAALAELDREFGRTTLLTSNLAAAWWARRTVGAAGAEVHPLLERLERGTPRRSR</sequence>
<dbReference type="InterPro" id="IPR026286">
    <property type="entry name" value="MaiA/AMDase"/>
</dbReference>
<accession>A0A919EWN6</accession>
<dbReference type="PANTHER" id="PTHR40267:SF1">
    <property type="entry name" value="BLR3294 PROTEIN"/>
    <property type="match status" value="1"/>
</dbReference>
<protein>
    <submittedName>
        <fullName evidence="1">Maleate cis-trans isomerase</fullName>
    </submittedName>
</protein>